<organism evidence="3 4">
    <name type="scientific">Actinoplanes teichomyceticus</name>
    <dbReference type="NCBI Taxonomy" id="1867"/>
    <lineage>
        <taxon>Bacteria</taxon>
        <taxon>Bacillati</taxon>
        <taxon>Actinomycetota</taxon>
        <taxon>Actinomycetes</taxon>
        <taxon>Micromonosporales</taxon>
        <taxon>Micromonosporaceae</taxon>
        <taxon>Actinoplanes</taxon>
    </lineage>
</organism>
<reference evidence="3 4" key="1">
    <citation type="submission" date="2019-06" db="EMBL/GenBank/DDBJ databases">
        <title>Sequencing the genomes of 1000 actinobacteria strains.</title>
        <authorList>
            <person name="Klenk H.-P."/>
        </authorList>
    </citation>
    <scope>NUCLEOTIDE SEQUENCE [LARGE SCALE GENOMIC DNA]</scope>
    <source>
        <strain evidence="3 4">DSM 43866</strain>
    </source>
</reference>
<dbReference type="AlphaFoldDB" id="A0A561VSE0"/>
<feature type="transmembrane region" description="Helical" evidence="2">
    <location>
        <begin position="32"/>
        <end position="50"/>
    </location>
</feature>
<dbReference type="RefSeq" id="WP_122980488.1">
    <property type="nucleotide sequence ID" value="NZ_BOMX01000164.1"/>
</dbReference>
<evidence type="ECO:0000256" key="1">
    <source>
        <dbReference type="SAM" id="MobiDB-lite"/>
    </source>
</evidence>
<keyword evidence="2" id="KW-0812">Transmembrane</keyword>
<evidence type="ECO:0000313" key="3">
    <source>
        <dbReference type="EMBL" id="TWG14537.1"/>
    </source>
</evidence>
<dbReference type="InterPro" id="IPR043993">
    <property type="entry name" value="T4SS_pilin"/>
</dbReference>
<feature type="transmembrane region" description="Helical" evidence="2">
    <location>
        <begin position="110"/>
        <end position="130"/>
    </location>
</feature>
<feature type="region of interest" description="Disordered" evidence="1">
    <location>
        <begin position="1"/>
        <end position="21"/>
    </location>
</feature>
<name>A0A561VSE0_ACTTI</name>
<dbReference type="OrthoDB" id="4566527at2"/>
<proteinExistence type="predicted"/>
<dbReference type="Pfam" id="PF18895">
    <property type="entry name" value="T4SS_pilin"/>
    <property type="match status" value="1"/>
</dbReference>
<feature type="transmembrane region" description="Helical" evidence="2">
    <location>
        <begin position="70"/>
        <end position="90"/>
    </location>
</feature>
<evidence type="ECO:0000256" key="2">
    <source>
        <dbReference type="SAM" id="Phobius"/>
    </source>
</evidence>
<dbReference type="Proteomes" id="UP000320239">
    <property type="component" value="Unassembled WGS sequence"/>
</dbReference>
<comment type="caution">
    <text evidence="3">The sequence shown here is derived from an EMBL/GenBank/DDBJ whole genome shotgun (WGS) entry which is preliminary data.</text>
</comment>
<keyword evidence="2" id="KW-0472">Membrane</keyword>
<protein>
    <recommendedName>
        <fullName evidence="5">TrbC/VIRB2 family protein</fullName>
    </recommendedName>
</protein>
<keyword evidence="2" id="KW-1133">Transmembrane helix</keyword>
<keyword evidence="4" id="KW-1185">Reference proteome</keyword>
<accession>A0A561VSE0</accession>
<evidence type="ECO:0000313" key="4">
    <source>
        <dbReference type="Proteomes" id="UP000320239"/>
    </source>
</evidence>
<gene>
    <name evidence="3" type="ORF">FHX34_104837</name>
</gene>
<dbReference type="EMBL" id="VIWY01000004">
    <property type="protein sequence ID" value="TWG14537.1"/>
    <property type="molecule type" value="Genomic_DNA"/>
</dbReference>
<sequence>MNHRPLHRPTPTPRRPVTDRPGRRLRRTVRRLAPAAAVVTSAAVAVALVADPAYAAESLEQVVTNIRTWLVGILVAVATLFLTVGGLRYAAANGDPGEVEKAKLALRSAAIGYGLAMLAPLFVTIVGQWVA</sequence>
<evidence type="ECO:0008006" key="5">
    <source>
        <dbReference type="Google" id="ProtNLM"/>
    </source>
</evidence>